<evidence type="ECO:0000259" key="8">
    <source>
        <dbReference type="Pfam" id="PF05189"/>
    </source>
</evidence>
<evidence type="ECO:0000256" key="4">
    <source>
        <dbReference type="ARBA" id="ARBA00024481"/>
    </source>
</evidence>
<sequence length="343" mass="37303">MIQLDGGYLEGGGQILRTGIALSAVTRQAVRVFNIRKGREKPGLRPQHLQGIIAAAEICGADVSGLHPGALEVDFSPRKIKGGRYSIDTKTAGSVSLILQTLIPMVFFADSPFELIIRGGTAVPFSPTIEYLKKVGGYFLGLTGISLNIEIKRHGFYPGGGGEIFVKVEIGGVRNIEKVERGAFEKIGLIAVASNHLKEARVAERMISGFTRILSDVDADFRYVDTRTPGCFIVAYACFADSILGADELGRPGKRAELVGEGAARSLKKEIDSGAAVDSWMVDQIIPYMALSTYLTDRESKVKIPLMTKHAETNIWVVEKFLPVEFTLQENIVICRKKISDDG</sequence>
<comment type="catalytic activity">
    <reaction evidence="4 5">
        <text>a 3'-end 3'-phospho-ribonucleotide-RNA + ATP = a 3'-end 2',3'-cyclophospho-ribonucleotide-RNA + AMP + diphosphate</text>
        <dbReference type="Rhea" id="RHEA:23976"/>
        <dbReference type="Rhea" id="RHEA-COMP:10463"/>
        <dbReference type="Rhea" id="RHEA-COMP:10464"/>
        <dbReference type="ChEBI" id="CHEBI:30616"/>
        <dbReference type="ChEBI" id="CHEBI:33019"/>
        <dbReference type="ChEBI" id="CHEBI:83062"/>
        <dbReference type="ChEBI" id="CHEBI:83064"/>
        <dbReference type="ChEBI" id="CHEBI:456215"/>
        <dbReference type="EC" id="6.5.1.4"/>
    </reaction>
</comment>
<keyword evidence="3 5" id="KW-0547">Nucleotide-binding</keyword>
<accession>A0A9C9ENV3</accession>
<dbReference type="Gene3D" id="3.65.10.20">
    <property type="entry name" value="RNA 3'-terminal phosphate cyclase domain"/>
    <property type="match status" value="1"/>
</dbReference>
<dbReference type="InterPro" id="IPR013792">
    <property type="entry name" value="RNA3'P_cycl/enolpyr_Trfase_a/b"/>
</dbReference>
<dbReference type="PIRSF" id="PIRSF005378">
    <property type="entry name" value="RNA3'_term_phos_cycl_euk"/>
    <property type="match status" value="1"/>
</dbReference>
<gene>
    <name evidence="5" type="primary">rtcA</name>
    <name evidence="9" type="ORF">ENI34_09640</name>
</gene>
<evidence type="ECO:0000259" key="7">
    <source>
        <dbReference type="Pfam" id="PF01137"/>
    </source>
</evidence>
<name>A0A9C9ENV3_UNCW3</name>
<dbReference type="SUPFAM" id="SSF55205">
    <property type="entry name" value="EPT/RTPC-like"/>
    <property type="match status" value="1"/>
</dbReference>
<dbReference type="Proteomes" id="UP000885826">
    <property type="component" value="Unassembled WGS sequence"/>
</dbReference>
<dbReference type="InterPro" id="IPR017770">
    <property type="entry name" value="RNA3'_term_phos_cyc_type_1"/>
</dbReference>
<feature type="domain" description="RNA 3'-terminal phosphate cyclase" evidence="7">
    <location>
        <begin position="8"/>
        <end position="327"/>
    </location>
</feature>
<reference evidence="9" key="1">
    <citation type="journal article" date="2020" name="mSystems">
        <title>Genome- and Community-Level Interaction Insights into Carbon Utilization and Element Cycling Functions of Hydrothermarchaeota in Hydrothermal Sediment.</title>
        <authorList>
            <person name="Zhou Z."/>
            <person name="Liu Y."/>
            <person name="Xu W."/>
            <person name="Pan J."/>
            <person name="Luo Z.H."/>
            <person name="Li M."/>
        </authorList>
    </citation>
    <scope>NUCLEOTIDE SEQUENCE</scope>
    <source>
        <strain evidence="9">HyVt-388</strain>
    </source>
</reference>
<dbReference type="GO" id="GO:0003963">
    <property type="term" value="F:RNA-3'-phosphate cyclase activity"/>
    <property type="evidence" value="ECO:0007669"/>
    <property type="project" value="UniProtKB-UniRule"/>
</dbReference>
<evidence type="ECO:0000313" key="10">
    <source>
        <dbReference type="Proteomes" id="UP000885826"/>
    </source>
</evidence>
<dbReference type="AlphaFoldDB" id="A0A9C9ENV3"/>
<keyword evidence="5" id="KW-0067">ATP-binding</keyword>
<dbReference type="PANTHER" id="PTHR11096:SF0">
    <property type="entry name" value="RNA 3'-TERMINAL PHOSPHATE CYCLASE"/>
    <property type="match status" value="1"/>
</dbReference>
<dbReference type="InterPro" id="IPR037136">
    <property type="entry name" value="RNA3'_phos_cyclase_dom_sf"/>
</dbReference>
<dbReference type="InterPro" id="IPR020719">
    <property type="entry name" value="RNA3'_term_phos_cycl-like_CS"/>
</dbReference>
<dbReference type="InterPro" id="IPR000228">
    <property type="entry name" value="RNA3'_term_phos_cyc"/>
</dbReference>
<dbReference type="NCBIfam" id="TIGR03399">
    <property type="entry name" value="RNA_3prim_cycl"/>
    <property type="match status" value="1"/>
</dbReference>
<feature type="domain" description="RNA 3'-terminal phosphate cyclase insert" evidence="8">
    <location>
        <begin position="179"/>
        <end position="271"/>
    </location>
</feature>
<dbReference type="EC" id="6.5.1.4" evidence="5 6"/>
<dbReference type="SUPFAM" id="SSF52913">
    <property type="entry name" value="RNA 3'-terminal phosphate cyclase, RPTC, insert domain"/>
    <property type="match status" value="1"/>
</dbReference>
<keyword evidence="5" id="KW-0963">Cytoplasm</keyword>
<evidence type="ECO:0000256" key="6">
    <source>
        <dbReference type="NCBIfam" id="TIGR03399"/>
    </source>
</evidence>
<dbReference type="GO" id="GO:0005737">
    <property type="term" value="C:cytoplasm"/>
    <property type="evidence" value="ECO:0007669"/>
    <property type="project" value="UniProtKB-SubCell"/>
</dbReference>
<dbReference type="InterPro" id="IPR023797">
    <property type="entry name" value="RNA3'_phos_cyclase_dom"/>
</dbReference>
<dbReference type="GO" id="GO:0006396">
    <property type="term" value="P:RNA processing"/>
    <property type="evidence" value="ECO:0007669"/>
    <property type="project" value="UniProtKB-UniRule"/>
</dbReference>
<evidence type="ECO:0000256" key="1">
    <source>
        <dbReference type="ARBA" id="ARBA00009206"/>
    </source>
</evidence>
<feature type="active site" description="Tele-AMP-histidine intermediate" evidence="5">
    <location>
        <position position="310"/>
    </location>
</feature>
<dbReference type="EMBL" id="DRIG01000099">
    <property type="protein sequence ID" value="HEC79380.1"/>
    <property type="molecule type" value="Genomic_DNA"/>
</dbReference>
<comment type="subcellular location">
    <subcellularLocation>
        <location evidence="5">Cytoplasm</location>
    </subcellularLocation>
</comment>
<evidence type="ECO:0000256" key="3">
    <source>
        <dbReference type="ARBA" id="ARBA00022741"/>
    </source>
</evidence>
<evidence type="ECO:0000313" key="9">
    <source>
        <dbReference type="EMBL" id="HEC79380.1"/>
    </source>
</evidence>
<dbReference type="GO" id="GO:0005524">
    <property type="term" value="F:ATP binding"/>
    <property type="evidence" value="ECO:0007669"/>
    <property type="project" value="UniProtKB-KW"/>
</dbReference>
<dbReference type="InterPro" id="IPR036553">
    <property type="entry name" value="RPTC_insert"/>
</dbReference>
<comment type="caution">
    <text evidence="5">Lacks conserved residue(s) required for the propagation of feature annotation.</text>
</comment>
<comment type="similarity">
    <text evidence="1 5">Belongs to the RNA 3'-terminal cyclase family. Type 1 subfamily.</text>
</comment>
<dbReference type="Gene3D" id="3.30.360.20">
    <property type="entry name" value="RNA 3'-terminal phosphate cyclase, insert domain"/>
    <property type="match status" value="1"/>
</dbReference>
<comment type="function">
    <text evidence="5">Catalyzes the conversion of 3'-phosphate to a 2',3'-cyclic phosphodiester at the end of RNA. The mechanism of action of the enzyme occurs in 3 steps: (A) adenylation of the enzyme by ATP; (B) transfer of adenylate to an RNA-N3'P to produce RNA-N3'PP5'A; (C) and attack of the adjacent 2'-hydroxyl on the 3'-phosphorus in the diester linkage to produce the cyclic end product. The biological role of this enzyme is unknown but it is likely to function in some aspects of cellular RNA processing.</text>
</comment>
<dbReference type="HAMAP" id="MF_00200">
    <property type="entry name" value="RTC"/>
    <property type="match status" value="1"/>
</dbReference>
<keyword evidence="2 5" id="KW-0436">Ligase</keyword>
<protein>
    <recommendedName>
        <fullName evidence="5 6">RNA 3'-terminal phosphate cyclase</fullName>
        <shortName evidence="5">RNA cyclase</shortName>
        <shortName evidence="5">RNA-3'-phosphate cyclase</shortName>
        <ecNumber evidence="5 6">6.5.1.4</ecNumber>
    </recommendedName>
</protein>
<evidence type="ECO:0000256" key="2">
    <source>
        <dbReference type="ARBA" id="ARBA00022598"/>
    </source>
</evidence>
<dbReference type="InterPro" id="IPR013791">
    <property type="entry name" value="RNA3'-term_phos_cycl_insert"/>
</dbReference>
<evidence type="ECO:0000256" key="5">
    <source>
        <dbReference type="HAMAP-Rule" id="MF_00200"/>
    </source>
</evidence>
<organism evidence="9 10">
    <name type="scientific">candidate division WOR-3 bacterium</name>
    <dbReference type="NCBI Taxonomy" id="2052148"/>
    <lineage>
        <taxon>Bacteria</taxon>
        <taxon>Bacteria division WOR-3</taxon>
    </lineage>
</organism>
<proteinExistence type="inferred from homology"/>
<dbReference type="Pfam" id="PF05189">
    <property type="entry name" value="RTC_insert"/>
    <property type="match status" value="1"/>
</dbReference>
<feature type="binding site" evidence="5">
    <location>
        <position position="100"/>
    </location>
    <ligand>
        <name>ATP</name>
        <dbReference type="ChEBI" id="CHEBI:30616"/>
    </ligand>
</feature>
<comment type="caution">
    <text evidence="9">The sequence shown here is derived from an EMBL/GenBank/DDBJ whole genome shotgun (WGS) entry which is preliminary data.</text>
</comment>
<dbReference type="Pfam" id="PF01137">
    <property type="entry name" value="RTC"/>
    <property type="match status" value="1"/>
</dbReference>
<dbReference type="PANTHER" id="PTHR11096">
    <property type="entry name" value="RNA 3' TERMINAL PHOSPHATE CYCLASE"/>
    <property type="match status" value="1"/>
</dbReference>
<dbReference type="PROSITE" id="PS01287">
    <property type="entry name" value="RTC"/>
    <property type="match status" value="1"/>
</dbReference>